<proteinExistence type="inferred from homology"/>
<evidence type="ECO:0008006" key="4">
    <source>
        <dbReference type="Google" id="ProtNLM"/>
    </source>
</evidence>
<dbReference type="SUPFAM" id="SSF102198">
    <property type="entry name" value="Putative cyclase"/>
    <property type="match status" value="1"/>
</dbReference>
<reference evidence="2 3" key="1">
    <citation type="submission" date="2017-12" db="EMBL/GenBank/DDBJ databases">
        <authorList>
            <person name="Pombert J.-F."/>
            <person name="Haag K.L."/>
            <person name="Ebert D."/>
        </authorList>
    </citation>
    <scope>NUCLEOTIDE SEQUENCE [LARGE SCALE GENOMIC DNA]</scope>
    <source>
        <strain evidence="2">IL-BN-2</strain>
    </source>
</reference>
<dbReference type="EMBL" id="PIXR01003675">
    <property type="protein sequence ID" value="TBT96538.1"/>
    <property type="molecule type" value="Genomic_DNA"/>
</dbReference>
<dbReference type="GO" id="GO:0019441">
    <property type="term" value="P:L-tryptophan catabolic process to kynurenine"/>
    <property type="evidence" value="ECO:0007669"/>
    <property type="project" value="InterPro"/>
</dbReference>
<evidence type="ECO:0000313" key="3">
    <source>
        <dbReference type="Proteomes" id="UP000293045"/>
    </source>
</evidence>
<name>A0A4Q9KPK9_9MICR</name>
<organism evidence="2 3">
    <name type="scientific">Hamiltosporidium magnivora</name>
    <dbReference type="NCBI Taxonomy" id="148818"/>
    <lineage>
        <taxon>Eukaryota</taxon>
        <taxon>Fungi</taxon>
        <taxon>Fungi incertae sedis</taxon>
        <taxon>Microsporidia</taxon>
        <taxon>Dubosqiidae</taxon>
        <taxon>Hamiltosporidium</taxon>
    </lineage>
</organism>
<evidence type="ECO:0000256" key="1">
    <source>
        <dbReference type="ARBA" id="ARBA00007865"/>
    </source>
</evidence>
<dbReference type="Gene3D" id="3.50.30.50">
    <property type="entry name" value="Putative cyclase"/>
    <property type="match status" value="1"/>
</dbReference>
<sequence length="249" mass="28291">MQIFFNNFQFDLTAPTDISISFHSGFGQVNAFYAPPFRFSPVKEGDFVGSTKLGGVVNFMNFQCNPHGNGTHSECVGHISLEDFFVNECIKDIYSIAEVVSVYPNFAENGDKIIERHHLESMCMHLDKVKALIIRTLPNDDEKTSRNYSGTNPVYIAPDAMEWVVEKNIKHLLVDFPSVDREQDEGKLSCHKIFWNYPENPKTDHSITELIYVPDSVKDGIYLLQHNISNIKLDAAPSRPTLFPLINFN</sequence>
<dbReference type="Proteomes" id="UP000293045">
    <property type="component" value="Unassembled WGS sequence"/>
</dbReference>
<dbReference type="AlphaFoldDB" id="A0A4Q9KPK9"/>
<protein>
    <recommendedName>
        <fullName evidence="4">Cyclase</fullName>
    </recommendedName>
</protein>
<comment type="caution">
    <text evidence="2">The sequence shown here is derived from an EMBL/GenBank/DDBJ whole genome shotgun (WGS) entry which is preliminary data.</text>
</comment>
<dbReference type="VEuPathDB" id="MicrosporidiaDB:CWI39_3675p0010"/>
<dbReference type="InterPro" id="IPR007325">
    <property type="entry name" value="KFase/CYL"/>
</dbReference>
<dbReference type="GO" id="GO:0004061">
    <property type="term" value="F:arylformamidase activity"/>
    <property type="evidence" value="ECO:0007669"/>
    <property type="project" value="InterPro"/>
</dbReference>
<gene>
    <name evidence="2" type="ORF">CWI39_3675p0010</name>
</gene>
<comment type="similarity">
    <text evidence="1">Belongs to the Cyclase 1 superfamily.</text>
</comment>
<evidence type="ECO:0000313" key="2">
    <source>
        <dbReference type="EMBL" id="TBT96538.1"/>
    </source>
</evidence>
<accession>A0A4Q9KPK9</accession>
<dbReference type="InterPro" id="IPR037175">
    <property type="entry name" value="KFase_sf"/>
</dbReference>
<dbReference type="Pfam" id="PF04199">
    <property type="entry name" value="Cyclase"/>
    <property type="match status" value="1"/>
</dbReference>